<dbReference type="Pfam" id="PF09307">
    <property type="entry name" value="MHC2-interact"/>
    <property type="match status" value="1"/>
</dbReference>
<dbReference type="Proteomes" id="UP000823561">
    <property type="component" value="Chromosome 14"/>
</dbReference>
<dbReference type="GO" id="GO:0042289">
    <property type="term" value="F:MHC class II protein binding"/>
    <property type="evidence" value="ECO:0007669"/>
    <property type="project" value="InterPro"/>
</dbReference>
<dbReference type="EMBL" id="JADWDJ010000014">
    <property type="protein sequence ID" value="KAG5270226.1"/>
    <property type="molecule type" value="Genomic_DNA"/>
</dbReference>
<evidence type="ECO:0000313" key="5">
    <source>
        <dbReference type="Proteomes" id="UP000823561"/>
    </source>
</evidence>
<feature type="region of interest" description="Disordered" evidence="1">
    <location>
        <begin position="1"/>
        <end position="24"/>
    </location>
</feature>
<comment type="caution">
    <text evidence="4">The sequence shown here is derived from an EMBL/GenBank/DDBJ whole genome shotgun (WGS) entry which is preliminary data.</text>
</comment>
<keyword evidence="2" id="KW-1133">Transmembrane helix</keyword>
<sequence length="243" mass="25258">MADNSSQNEVLIEGAPNAMPAPRRASSGNLKVAGLTLLACLLLAGQAVTTYVLLSQGQHLTALEEGTNTLRRQLGQRSTVPGGAARVMQVPLSMPLLKDFSEADDKAPQPRRLPLTRLQSAIKSDTGTTPVAAVLLDTKCALEANRALPASEQCHLHERGAFVVTAIIVMVTSSLLLCPVVFSGLITRLSPRLSLLLCCGTLCHSRGGTWARVQVGSVLPPPKSPPAVGGPDCGSGGGLVCQA</sequence>
<feature type="domain" description="MHC class II-associated invariant chain/CLIP MHC II-interacting" evidence="3">
    <location>
        <begin position="17"/>
        <end position="105"/>
    </location>
</feature>
<feature type="transmembrane region" description="Helical" evidence="2">
    <location>
        <begin position="161"/>
        <end position="186"/>
    </location>
</feature>
<dbReference type="InterPro" id="IPR015386">
    <property type="entry name" value="MHC_II-assoc_invar/CLIP_MHC-bd"/>
</dbReference>
<dbReference type="AlphaFoldDB" id="A0AAV6G8N1"/>
<dbReference type="GO" id="GO:0016020">
    <property type="term" value="C:membrane"/>
    <property type="evidence" value="ECO:0007669"/>
    <property type="project" value="InterPro"/>
</dbReference>
<keyword evidence="5" id="KW-1185">Reference proteome</keyword>
<evidence type="ECO:0000256" key="2">
    <source>
        <dbReference type="SAM" id="Phobius"/>
    </source>
</evidence>
<protein>
    <recommendedName>
        <fullName evidence="3">MHC class II-associated invariant chain/CLIP MHC II-interacting domain-containing protein</fullName>
    </recommendedName>
</protein>
<evidence type="ECO:0000313" key="4">
    <source>
        <dbReference type="EMBL" id="KAG5270226.1"/>
    </source>
</evidence>
<name>A0AAV6G8N1_9TELE</name>
<keyword evidence="2" id="KW-0812">Transmembrane</keyword>
<dbReference type="GO" id="GO:0006886">
    <property type="term" value="P:intracellular protein transport"/>
    <property type="evidence" value="ECO:0007669"/>
    <property type="project" value="InterPro"/>
</dbReference>
<feature type="transmembrane region" description="Helical" evidence="2">
    <location>
        <begin position="32"/>
        <end position="54"/>
    </location>
</feature>
<dbReference type="GO" id="GO:0006955">
    <property type="term" value="P:immune response"/>
    <property type="evidence" value="ECO:0007669"/>
    <property type="project" value="InterPro"/>
</dbReference>
<dbReference type="GO" id="GO:0019882">
    <property type="term" value="P:antigen processing and presentation"/>
    <property type="evidence" value="ECO:0007669"/>
    <property type="project" value="InterPro"/>
</dbReference>
<accession>A0AAV6G8N1</accession>
<evidence type="ECO:0000256" key="1">
    <source>
        <dbReference type="SAM" id="MobiDB-lite"/>
    </source>
</evidence>
<reference evidence="4" key="1">
    <citation type="submission" date="2020-10" db="EMBL/GenBank/DDBJ databases">
        <title>Chromosome-scale genome assembly of the Allis shad, Alosa alosa.</title>
        <authorList>
            <person name="Margot Z."/>
            <person name="Christophe K."/>
            <person name="Cabau C."/>
            <person name="Louis A."/>
            <person name="Berthelot C."/>
            <person name="Parey E."/>
            <person name="Roest Crollius H."/>
            <person name="Montfort J."/>
            <person name="Robinson-Rechavi M."/>
            <person name="Bucao C."/>
            <person name="Bouchez O."/>
            <person name="Gislard M."/>
            <person name="Lluch J."/>
            <person name="Milhes M."/>
            <person name="Lampietro C."/>
            <person name="Lopez Roques C."/>
            <person name="Donnadieu C."/>
            <person name="Braasch I."/>
            <person name="Desvignes T."/>
            <person name="Postlethwait J."/>
            <person name="Bobe J."/>
            <person name="Guiguen Y."/>
        </authorList>
    </citation>
    <scope>NUCLEOTIDE SEQUENCE</scope>
    <source>
        <strain evidence="4">M-15738</strain>
        <tissue evidence="4">Blood</tissue>
    </source>
</reference>
<gene>
    <name evidence="4" type="ORF">AALO_G00190180</name>
</gene>
<proteinExistence type="predicted"/>
<organism evidence="4 5">
    <name type="scientific">Alosa alosa</name>
    <name type="common">allis shad</name>
    <dbReference type="NCBI Taxonomy" id="278164"/>
    <lineage>
        <taxon>Eukaryota</taxon>
        <taxon>Metazoa</taxon>
        <taxon>Chordata</taxon>
        <taxon>Craniata</taxon>
        <taxon>Vertebrata</taxon>
        <taxon>Euteleostomi</taxon>
        <taxon>Actinopterygii</taxon>
        <taxon>Neopterygii</taxon>
        <taxon>Teleostei</taxon>
        <taxon>Clupei</taxon>
        <taxon>Clupeiformes</taxon>
        <taxon>Clupeoidei</taxon>
        <taxon>Clupeidae</taxon>
        <taxon>Alosa</taxon>
    </lineage>
</organism>
<keyword evidence="2" id="KW-0472">Membrane</keyword>
<evidence type="ECO:0000259" key="3">
    <source>
        <dbReference type="Pfam" id="PF09307"/>
    </source>
</evidence>